<gene>
    <name evidence="4" type="ORF">SAMN05216323_102041</name>
</gene>
<dbReference type="EMBL" id="FMYP01000020">
    <property type="protein sequence ID" value="SDC18993.1"/>
    <property type="molecule type" value="Genomic_DNA"/>
</dbReference>
<feature type="domain" description="tRNA/rRNA methyltransferase SpoU type" evidence="3">
    <location>
        <begin position="47"/>
        <end position="189"/>
    </location>
</feature>
<dbReference type="CDD" id="cd18097">
    <property type="entry name" value="SpoU-like"/>
    <property type="match status" value="1"/>
</dbReference>
<dbReference type="GO" id="GO:0006396">
    <property type="term" value="P:RNA processing"/>
    <property type="evidence" value="ECO:0007669"/>
    <property type="project" value="InterPro"/>
</dbReference>
<accession>A0A1G6JJW1</accession>
<dbReference type="GO" id="GO:0008173">
    <property type="term" value="F:RNA methyltransferase activity"/>
    <property type="evidence" value="ECO:0007669"/>
    <property type="project" value="InterPro"/>
</dbReference>
<dbReference type="GO" id="GO:0005829">
    <property type="term" value="C:cytosol"/>
    <property type="evidence" value="ECO:0007669"/>
    <property type="project" value="TreeGrafter"/>
</dbReference>
<organism evidence="4 5">
    <name type="scientific">Williamwhitmania taraxaci</name>
    <dbReference type="NCBI Taxonomy" id="1640674"/>
    <lineage>
        <taxon>Bacteria</taxon>
        <taxon>Pseudomonadati</taxon>
        <taxon>Bacteroidota</taxon>
        <taxon>Bacteroidia</taxon>
        <taxon>Bacteroidales</taxon>
        <taxon>Williamwhitmaniaceae</taxon>
        <taxon>Williamwhitmania</taxon>
    </lineage>
</organism>
<dbReference type="InterPro" id="IPR001537">
    <property type="entry name" value="SpoU_MeTrfase"/>
</dbReference>
<protein>
    <submittedName>
        <fullName evidence="4">SpoU rRNA Methylase family protein</fullName>
    </submittedName>
</protein>
<dbReference type="PANTHER" id="PTHR46429:SF1">
    <property type="entry name" value="23S RRNA (GUANOSINE-2'-O-)-METHYLTRANSFERASE RLMB"/>
    <property type="match status" value="1"/>
</dbReference>
<dbReference type="Pfam" id="PF00588">
    <property type="entry name" value="SpoU_methylase"/>
    <property type="match status" value="1"/>
</dbReference>
<evidence type="ECO:0000256" key="1">
    <source>
        <dbReference type="ARBA" id="ARBA00022603"/>
    </source>
</evidence>
<evidence type="ECO:0000313" key="5">
    <source>
        <dbReference type="Proteomes" id="UP000199452"/>
    </source>
</evidence>
<dbReference type="STRING" id="1640674.SAMN05216323_102041"/>
<dbReference type="InterPro" id="IPR029026">
    <property type="entry name" value="tRNA_m1G_MTases_N"/>
</dbReference>
<sequence>MTLKILNIEGCKLPLLFNMRNKMRKLTIKELNRPSLEEFKKTEKIGLVIILDNIRSLNNIGSVFRTSDAFLVEKVFLCGISTPPPHPEIHKTALGAEDSVEWEYCTSPMDAISRLSEEGWTIVGIEQVEKSIMLGEFIPDKGKKYALILGNEVKGVMQEAIDQCDFCLEIPQQGTKHSLNISVSAGIVIWHFYSRMME</sequence>
<keyword evidence="1 4" id="KW-0489">Methyltransferase</keyword>
<dbReference type="AlphaFoldDB" id="A0A1G6JJW1"/>
<dbReference type="Proteomes" id="UP000199452">
    <property type="component" value="Unassembled WGS sequence"/>
</dbReference>
<evidence type="ECO:0000313" key="4">
    <source>
        <dbReference type="EMBL" id="SDC18993.1"/>
    </source>
</evidence>
<dbReference type="GO" id="GO:0032259">
    <property type="term" value="P:methylation"/>
    <property type="evidence" value="ECO:0007669"/>
    <property type="project" value="UniProtKB-KW"/>
</dbReference>
<dbReference type="InterPro" id="IPR004441">
    <property type="entry name" value="rRNA_MeTrfase_TrmH"/>
</dbReference>
<keyword evidence="5" id="KW-1185">Reference proteome</keyword>
<name>A0A1G6JJW1_9BACT</name>
<reference evidence="4 5" key="1">
    <citation type="submission" date="2016-09" db="EMBL/GenBank/DDBJ databases">
        <authorList>
            <person name="Capua I."/>
            <person name="De Benedictis P."/>
            <person name="Joannis T."/>
            <person name="Lombin L.H."/>
            <person name="Cattoli G."/>
        </authorList>
    </citation>
    <scope>NUCLEOTIDE SEQUENCE [LARGE SCALE GENOMIC DNA]</scope>
    <source>
        <strain evidence="4 5">A7P-90m</strain>
    </source>
</reference>
<dbReference type="SUPFAM" id="SSF75217">
    <property type="entry name" value="alpha/beta knot"/>
    <property type="match status" value="1"/>
</dbReference>
<evidence type="ECO:0000259" key="3">
    <source>
        <dbReference type="Pfam" id="PF00588"/>
    </source>
</evidence>
<proteinExistence type="predicted"/>
<dbReference type="PANTHER" id="PTHR46429">
    <property type="entry name" value="23S RRNA (GUANOSINE-2'-O-)-METHYLTRANSFERASE RLMB"/>
    <property type="match status" value="1"/>
</dbReference>
<dbReference type="GO" id="GO:0003723">
    <property type="term" value="F:RNA binding"/>
    <property type="evidence" value="ECO:0007669"/>
    <property type="project" value="InterPro"/>
</dbReference>
<keyword evidence="2" id="KW-0808">Transferase</keyword>
<evidence type="ECO:0000256" key="2">
    <source>
        <dbReference type="ARBA" id="ARBA00022679"/>
    </source>
</evidence>
<dbReference type="Gene3D" id="3.40.1280.10">
    <property type="match status" value="1"/>
</dbReference>
<dbReference type="InterPro" id="IPR029028">
    <property type="entry name" value="Alpha/beta_knot_MTases"/>
</dbReference>